<dbReference type="Gene3D" id="3.40.630.10">
    <property type="entry name" value="Zn peptidases"/>
    <property type="match status" value="1"/>
</dbReference>
<keyword evidence="3" id="KW-1185">Reference proteome</keyword>
<feature type="region of interest" description="Disordered" evidence="1">
    <location>
        <begin position="1"/>
        <end position="23"/>
    </location>
</feature>
<feature type="non-terminal residue" evidence="2">
    <location>
        <position position="178"/>
    </location>
</feature>
<dbReference type="PANTHER" id="PTHR30575">
    <property type="entry name" value="PEPTIDASE M20"/>
    <property type="match status" value="1"/>
</dbReference>
<feature type="compositionally biased region" description="Polar residues" evidence="1">
    <location>
        <begin position="10"/>
        <end position="23"/>
    </location>
</feature>
<proteinExistence type="predicted"/>
<dbReference type="InterPro" id="IPR052030">
    <property type="entry name" value="Peptidase_M20/M20A_hydrolases"/>
</dbReference>
<dbReference type="GO" id="GO:0016805">
    <property type="term" value="F:dipeptidase activity"/>
    <property type="evidence" value="ECO:0007669"/>
    <property type="project" value="TreeGrafter"/>
</dbReference>
<dbReference type="EMBL" id="CABFNP030001299">
    <property type="protein sequence ID" value="CAI6098829.1"/>
    <property type="molecule type" value="Genomic_DNA"/>
</dbReference>
<name>A0AA35QB91_9HYPO</name>
<comment type="caution">
    <text evidence="2">The sequence shown here is derived from an EMBL/GenBank/DDBJ whole genome shotgun (WGS) entry which is preliminary data.</text>
</comment>
<organism evidence="2 3">
    <name type="scientific">Clonostachys chloroleuca</name>
    <dbReference type="NCBI Taxonomy" id="1926264"/>
    <lineage>
        <taxon>Eukaryota</taxon>
        <taxon>Fungi</taxon>
        <taxon>Dikarya</taxon>
        <taxon>Ascomycota</taxon>
        <taxon>Pezizomycotina</taxon>
        <taxon>Sordariomycetes</taxon>
        <taxon>Hypocreomycetidae</taxon>
        <taxon>Hypocreales</taxon>
        <taxon>Bionectriaceae</taxon>
        <taxon>Clonostachys</taxon>
    </lineage>
</organism>
<evidence type="ECO:0000313" key="2">
    <source>
        <dbReference type="EMBL" id="CAI6098829.1"/>
    </source>
</evidence>
<dbReference type="AlphaFoldDB" id="A0AA35QB91"/>
<evidence type="ECO:0000313" key="3">
    <source>
        <dbReference type="Proteomes" id="UP001160390"/>
    </source>
</evidence>
<accession>A0AA35QB91</accession>
<protein>
    <submittedName>
        <fullName evidence="2">Uncharacterized protein</fullName>
    </submittedName>
</protein>
<feature type="non-terminal residue" evidence="2">
    <location>
        <position position="1"/>
    </location>
</feature>
<sequence>YPDSSDLAPDTNSQAPDQGNSPQLVKPLRIAPAISILNSAEAPRWLFLTSVGIRHIRLSRLKGPSFSSLALALQKARQLINERLGELRLPLRDEISLPLHDNPELAYKEFFAHEMIVKYVDSLGFQTRRSTWNLETSFDALYGDGGRQVVFCAEYDALPRSATPVDTTSSPALLSELS</sequence>
<reference evidence="2" key="1">
    <citation type="submission" date="2023-01" db="EMBL/GenBank/DDBJ databases">
        <authorList>
            <person name="Piombo E."/>
        </authorList>
    </citation>
    <scope>NUCLEOTIDE SEQUENCE</scope>
</reference>
<dbReference type="Proteomes" id="UP001160390">
    <property type="component" value="Unassembled WGS sequence"/>
</dbReference>
<evidence type="ECO:0000256" key="1">
    <source>
        <dbReference type="SAM" id="MobiDB-lite"/>
    </source>
</evidence>
<dbReference type="SUPFAM" id="SSF53187">
    <property type="entry name" value="Zn-dependent exopeptidases"/>
    <property type="match status" value="1"/>
</dbReference>
<dbReference type="PANTHER" id="PTHR30575:SF0">
    <property type="entry name" value="XAA-ARG DIPEPTIDASE"/>
    <property type="match status" value="1"/>
</dbReference>
<gene>
    <name evidence="2" type="ORF">CCHLO57077_00002855</name>
</gene>